<dbReference type="Proteomes" id="UP000013776">
    <property type="component" value="Unassembled WGS sequence"/>
</dbReference>
<gene>
    <name evidence="3" type="ORF">TAPDE_004819</name>
</gene>
<dbReference type="AlphaFoldDB" id="R4XIN8"/>
<dbReference type="InterPro" id="IPR007219">
    <property type="entry name" value="XnlR_reg_dom"/>
</dbReference>
<keyword evidence="1" id="KW-0539">Nucleus</keyword>
<dbReference type="InterPro" id="IPR050797">
    <property type="entry name" value="Carb_Metab_Trans_Reg"/>
</dbReference>
<proteinExistence type="predicted"/>
<feature type="domain" description="Xylanolytic transcriptional activator regulatory" evidence="2">
    <location>
        <begin position="168"/>
        <end position="315"/>
    </location>
</feature>
<dbReference type="EMBL" id="CAHR02000228">
    <property type="protein sequence ID" value="CCG84369.1"/>
    <property type="molecule type" value="Genomic_DNA"/>
</dbReference>
<dbReference type="GO" id="GO:0003677">
    <property type="term" value="F:DNA binding"/>
    <property type="evidence" value="ECO:0007669"/>
    <property type="project" value="InterPro"/>
</dbReference>
<dbReference type="VEuPathDB" id="FungiDB:TAPDE_004819"/>
<accession>R4XIN8</accession>
<dbReference type="GO" id="GO:0006351">
    <property type="term" value="P:DNA-templated transcription"/>
    <property type="evidence" value="ECO:0007669"/>
    <property type="project" value="InterPro"/>
</dbReference>
<dbReference type="STRING" id="1097556.R4XIN8"/>
<sequence>MRTLSSVPIPYQESPEGARHADLMADDGSNDPDFTSSVYHHTRIIGPIAPFDADFYELCIAKGLATMDDRDCAANDKLWARFYRLSSDPTLPLYKFHFINGVTSADFKSNVPPEAIAQLEFWTDNYGDVLLQNFIAKISPRLRLWSMAEIRATTKDSLLRRSTSQTCAIYAMAATCVDSWSIKKRAYLALSFHRCAMTYLQRALNPPSLDAIRTLVLLAAFPLQSDSSLLNSWALALAFEMKLNIDPEHWQIPEEEKTLRRRLFWLIIVSHRWSASKHLYPNVSNDCYDTLVPTTEETSDQTFSIEVQVSDIVASITQSFYSVRGAKMVHHNHEASMVVAKHLESQVIEVQNTLRHASSSSDMFASFSLTMLHLNLGFATLMIHRPFLDSKSLGVMDALEYHQKAAQAALGCISTLQRMPDAYFTEAWPTHSIVMLATITFTLLRESILSKDDNLRIQCREGLMNFMAVTYHQASRWSLSRFGSLFISVANALSGEEYGDWTTTPGPVAHEYEISPLMRNSENAPTDNIDFATFEWEHFGQLLGLDSSSLIGDWMQA</sequence>
<evidence type="ECO:0000256" key="1">
    <source>
        <dbReference type="ARBA" id="ARBA00023242"/>
    </source>
</evidence>
<dbReference type="PANTHER" id="PTHR31668">
    <property type="entry name" value="GLUCOSE TRANSPORT TRANSCRIPTION REGULATOR RGT1-RELATED-RELATED"/>
    <property type="match status" value="1"/>
</dbReference>
<reference evidence="3 4" key="1">
    <citation type="journal article" date="2013" name="MBio">
        <title>Genome sequencing of the plant pathogen Taphrina deformans, the causal agent of peach leaf curl.</title>
        <authorList>
            <person name="Cisse O.H."/>
            <person name="Almeida J.M.G.C.F."/>
            <person name="Fonseca A."/>
            <person name="Kumar A.A."/>
            <person name="Salojaervi J."/>
            <person name="Overmyer K."/>
            <person name="Hauser P.M."/>
            <person name="Pagni M."/>
        </authorList>
    </citation>
    <scope>NUCLEOTIDE SEQUENCE [LARGE SCALE GENOMIC DNA]</scope>
    <source>
        <strain evidence="4">PYCC 5710 / ATCC 11124 / CBS 356.35 / IMI 108563 / JCM 9778 / NBRC 8474</strain>
    </source>
</reference>
<dbReference type="OrthoDB" id="3034343at2759"/>
<dbReference type="Pfam" id="PF04082">
    <property type="entry name" value="Fungal_trans"/>
    <property type="match status" value="1"/>
</dbReference>
<name>R4XIN8_TAPDE</name>
<protein>
    <recommendedName>
        <fullName evidence="2">Xylanolytic transcriptional activator regulatory domain-containing protein</fullName>
    </recommendedName>
</protein>
<dbReference type="GO" id="GO:0008270">
    <property type="term" value="F:zinc ion binding"/>
    <property type="evidence" value="ECO:0007669"/>
    <property type="project" value="InterPro"/>
</dbReference>
<evidence type="ECO:0000313" key="3">
    <source>
        <dbReference type="EMBL" id="CCG84369.1"/>
    </source>
</evidence>
<dbReference type="CDD" id="cd12148">
    <property type="entry name" value="fungal_TF_MHR"/>
    <property type="match status" value="1"/>
</dbReference>
<evidence type="ECO:0000313" key="4">
    <source>
        <dbReference type="Proteomes" id="UP000013776"/>
    </source>
</evidence>
<comment type="caution">
    <text evidence="3">The sequence shown here is derived from an EMBL/GenBank/DDBJ whole genome shotgun (WGS) entry which is preliminary data.</text>
</comment>
<dbReference type="eggNOG" id="ENOG502SJFF">
    <property type="taxonomic scope" value="Eukaryota"/>
</dbReference>
<organism evidence="3 4">
    <name type="scientific">Taphrina deformans (strain PYCC 5710 / ATCC 11124 / CBS 356.35 / IMI 108563 / JCM 9778 / NBRC 8474)</name>
    <name type="common">Peach leaf curl fungus</name>
    <name type="synonym">Lalaria deformans</name>
    <dbReference type="NCBI Taxonomy" id="1097556"/>
    <lineage>
        <taxon>Eukaryota</taxon>
        <taxon>Fungi</taxon>
        <taxon>Dikarya</taxon>
        <taxon>Ascomycota</taxon>
        <taxon>Taphrinomycotina</taxon>
        <taxon>Taphrinomycetes</taxon>
        <taxon>Taphrinales</taxon>
        <taxon>Taphrinaceae</taxon>
        <taxon>Taphrina</taxon>
    </lineage>
</organism>
<keyword evidence="4" id="KW-1185">Reference proteome</keyword>
<evidence type="ECO:0000259" key="2">
    <source>
        <dbReference type="Pfam" id="PF04082"/>
    </source>
</evidence>